<sequence>MELVKAKTQALKTGSWDGIMIISRTVIRELKWWIRRIGYNQLESLINKTITCMLTTDSSPQGWGATLIYDNQIELIQHDCWSEKEAEMISNAKEIKTIYYRLFRFEQVFKKMQDQAVLIYSDNTTVVYDIEKWKAKESLIERIKQVFYLVKRLQLQITTIHIQGKLNSTTDSLSRLCRSGDYILKDGMIKMICKPWNYMPHIDIFATQYNKLINNYVIVDINDLETHFYNAQNSGDGKQNERRGSRTSSRQCGRLPSGPVADVGRDLLMRCMKIRGFSEEGVNLLFQGQRFNSVKRKFYSLALLQDWIDIERITIDELMKKDTEVILTEVIAFHTRQNNSVTSAKSHKACLTIIPNEIAELRLKFSNINKTENQASLRLAPKQANAIETYELLRELKIVGAQAYSIRNTATTELAKLEQMIQLDKERGGQPIIILDFIGDMVMICYPVSPYLTSGPPKMRIPTRGEIEIRREFPRDLKDRTSGMMLMVGWSGWNDNAEIRTLLCRSLISLITDYRQRDVVYELHRRI</sequence>
<proteinExistence type="predicted"/>
<dbReference type="GO" id="GO:0003676">
    <property type="term" value="F:nucleic acid binding"/>
    <property type="evidence" value="ECO:0007669"/>
    <property type="project" value="InterPro"/>
</dbReference>
<dbReference type="InterPro" id="IPR052055">
    <property type="entry name" value="Hepadnavirus_pol/RT"/>
</dbReference>
<dbReference type="CDD" id="cd09275">
    <property type="entry name" value="RNase_HI_RT_DIRS1"/>
    <property type="match status" value="1"/>
</dbReference>
<protein>
    <submittedName>
        <fullName evidence="2">Uncharacterized protein</fullName>
    </submittedName>
</protein>
<dbReference type="Gene3D" id="3.30.420.10">
    <property type="entry name" value="Ribonuclease H-like superfamily/Ribonuclease H"/>
    <property type="match status" value="1"/>
</dbReference>
<dbReference type="Proteomes" id="UP000324800">
    <property type="component" value="Unassembled WGS sequence"/>
</dbReference>
<comment type="caution">
    <text evidence="2">The sequence shown here is derived from an EMBL/GenBank/DDBJ whole genome shotgun (WGS) entry which is preliminary data.</text>
</comment>
<organism evidence="2 3">
    <name type="scientific">Streblomastix strix</name>
    <dbReference type="NCBI Taxonomy" id="222440"/>
    <lineage>
        <taxon>Eukaryota</taxon>
        <taxon>Metamonada</taxon>
        <taxon>Preaxostyla</taxon>
        <taxon>Oxymonadida</taxon>
        <taxon>Streblomastigidae</taxon>
        <taxon>Streblomastix</taxon>
    </lineage>
</organism>
<feature type="region of interest" description="Disordered" evidence="1">
    <location>
        <begin position="232"/>
        <end position="258"/>
    </location>
</feature>
<dbReference type="PANTHER" id="PTHR33050">
    <property type="entry name" value="REVERSE TRANSCRIPTASE DOMAIN-CONTAINING PROTEIN"/>
    <property type="match status" value="1"/>
</dbReference>
<evidence type="ECO:0000313" key="3">
    <source>
        <dbReference type="Proteomes" id="UP000324800"/>
    </source>
</evidence>
<reference evidence="2 3" key="1">
    <citation type="submission" date="2019-03" db="EMBL/GenBank/DDBJ databases">
        <title>Single cell metagenomics reveals metabolic interactions within the superorganism composed of flagellate Streblomastix strix and complex community of Bacteroidetes bacteria on its surface.</title>
        <authorList>
            <person name="Treitli S.C."/>
            <person name="Kolisko M."/>
            <person name="Husnik F."/>
            <person name="Keeling P."/>
            <person name="Hampl V."/>
        </authorList>
    </citation>
    <scope>NUCLEOTIDE SEQUENCE [LARGE SCALE GENOMIC DNA]</scope>
    <source>
        <strain evidence="2">ST1C</strain>
    </source>
</reference>
<name>A0A5J4WJS5_9EUKA</name>
<dbReference type="PANTHER" id="PTHR33050:SF7">
    <property type="entry name" value="RIBONUCLEASE H"/>
    <property type="match status" value="1"/>
</dbReference>
<gene>
    <name evidence="2" type="ORF">EZS28_009456</name>
</gene>
<dbReference type="InterPro" id="IPR036397">
    <property type="entry name" value="RNaseH_sf"/>
</dbReference>
<accession>A0A5J4WJS5</accession>
<evidence type="ECO:0000313" key="2">
    <source>
        <dbReference type="EMBL" id="KAA6395023.1"/>
    </source>
</evidence>
<dbReference type="AlphaFoldDB" id="A0A5J4WJS5"/>
<dbReference type="EMBL" id="SNRW01001788">
    <property type="protein sequence ID" value="KAA6395023.1"/>
    <property type="molecule type" value="Genomic_DNA"/>
</dbReference>
<evidence type="ECO:0000256" key="1">
    <source>
        <dbReference type="SAM" id="MobiDB-lite"/>
    </source>
</evidence>